<dbReference type="Proteomes" id="UP000823775">
    <property type="component" value="Unassembled WGS sequence"/>
</dbReference>
<comment type="caution">
    <text evidence="1">The sequence shown here is derived from an EMBL/GenBank/DDBJ whole genome shotgun (WGS) entry which is preliminary data.</text>
</comment>
<name>A0ABS8SRI0_DATST</name>
<gene>
    <name evidence="1" type="ORF">HAX54_046001</name>
</gene>
<keyword evidence="2" id="KW-1185">Reference proteome</keyword>
<sequence>MEFLRISAFQPFVVFLLFAVVYFPFTVRSDEIIPLLLPSDQSNQDICPTTSSPTESCTINCFRPDPVCGVNGVTYWCGCPDAQCAGVRVVKSGICEATPWSPPPLGLWSLSSPQLVLNLELLPLSTTEPLMFPFSNLCSISNPSLATSGNTFDPYLNASSGLVSSTFSPL</sequence>
<organism evidence="1 2">
    <name type="scientific">Datura stramonium</name>
    <name type="common">Jimsonweed</name>
    <name type="synonym">Common thornapple</name>
    <dbReference type="NCBI Taxonomy" id="4076"/>
    <lineage>
        <taxon>Eukaryota</taxon>
        <taxon>Viridiplantae</taxon>
        <taxon>Streptophyta</taxon>
        <taxon>Embryophyta</taxon>
        <taxon>Tracheophyta</taxon>
        <taxon>Spermatophyta</taxon>
        <taxon>Magnoliopsida</taxon>
        <taxon>eudicotyledons</taxon>
        <taxon>Gunneridae</taxon>
        <taxon>Pentapetalae</taxon>
        <taxon>asterids</taxon>
        <taxon>lamiids</taxon>
        <taxon>Solanales</taxon>
        <taxon>Solanaceae</taxon>
        <taxon>Solanoideae</taxon>
        <taxon>Datureae</taxon>
        <taxon>Datura</taxon>
    </lineage>
</organism>
<evidence type="ECO:0000313" key="2">
    <source>
        <dbReference type="Proteomes" id="UP000823775"/>
    </source>
</evidence>
<reference evidence="1 2" key="1">
    <citation type="journal article" date="2021" name="BMC Genomics">
        <title>Datura genome reveals duplications of psychoactive alkaloid biosynthetic genes and high mutation rate following tissue culture.</title>
        <authorList>
            <person name="Rajewski A."/>
            <person name="Carter-House D."/>
            <person name="Stajich J."/>
            <person name="Litt A."/>
        </authorList>
    </citation>
    <scope>NUCLEOTIDE SEQUENCE [LARGE SCALE GENOMIC DNA]</scope>
    <source>
        <strain evidence="1">AR-01</strain>
    </source>
</reference>
<dbReference type="EMBL" id="JACEIK010000720">
    <property type="protein sequence ID" value="MCD7461374.1"/>
    <property type="molecule type" value="Genomic_DNA"/>
</dbReference>
<proteinExistence type="predicted"/>
<dbReference type="PANTHER" id="PTHR34376:SF2">
    <property type="entry name" value="SERINE PROTEASE INHIBITOR, KAZAL-TYPE FAMILY PROTEIN"/>
    <property type="match status" value="1"/>
</dbReference>
<dbReference type="PANTHER" id="PTHR34376">
    <property type="entry name" value="SERINE PROTEASE INHIBITOR, KAZAL-TYPE FAMILY PROTEIN"/>
    <property type="match status" value="1"/>
</dbReference>
<protein>
    <submittedName>
        <fullName evidence="1">Uncharacterized protein</fullName>
    </submittedName>
</protein>
<evidence type="ECO:0000313" key="1">
    <source>
        <dbReference type="EMBL" id="MCD7461374.1"/>
    </source>
</evidence>
<accession>A0ABS8SRI0</accession>